<gene>
    <name evidence="2" type="ORF">BD289DRAFT_45916</name>
</gene>
<evidence type="ECO:0000313" key="3">
    <source>
        <dbReference type="Proteomes" id="UP000241462"/>
    </source>
</evidence>
<sequence>MNGRNFSSSWQTNILAEARALSMGLFVTAIMARLISMLEFHTRVMETLLVLDRSVVQFPVFVIVLRLLSRLIRSMLP</sequence>
<accession>A0A2T3A1J6</accession>
<feature type="transmembrane region" description="Helical" evidence="1">
    <location>
        <begin position="20"/>
        <end position="38"/>
    </location>
</feature>
<dbReference type="EMBL" id="KZ678510">
    <property type="protein sequence ID" value="PSR81084.1"/>
    <property type="molecule type" value="Genomic_DNA"/>
</dbReference>
<evidence type="ECO:0000256" key="1">
    <source>
        <dbReference type="SAM" id="Phobius"/>
    </source>
</evidence>
<feature type="transmembrane region" description="Helical" evidence="1">
    <location>
        <begin position="50"/>
        <end position="68"/>
    </location>
</feature>
<name>A0A2T3A1J6_9PEZI</name>
<keyword evidence="1" id="KW-1133">Transmembrane helix</keyword>
<dbReference type="InParanoid" id="A0A2T3A1J6"/>
<proteinExistence type="predicted"/>
<dbReference type="Proteomes" id="UP000241462">
    <property type="component" value="Unassembled WGS sequence"/>
</dbReference>
<reference evidence="2 3" key="1">
    <citation type="journal article" date="2018" name="Mycol. Prog.">
        <title>Coniella lustricola, a new species from submerged detritus.</title>
        <authorList>
            <person name="Raudabaugh D.B."/>
            <person name="Iturriaga T."/>
            <person name="Carver A."/>
            <person name="Mondo S."/>
            <person name="Pangilinan J."/>
            <person name="Lipzen A."/>
            <person name="He G."/>
            <person name="Amirebrahimi M."/>
            <person name="Grigoriev I.V."/>
            <person name="Miller A.N."/>
        </authorList>
    </citation>
    <scope>NUCLEOTIDE SEQUENCE [LARGE SCALE GENOMIC DNA]</scope>
    <source>
        <strain evidence="2 3">B22-T-1</strain>
    </source>
</reference>
<organism evidence="2 3">
    <name type="scientific">Coniella lustricola</name>
    <dbReference type="NCBI Taxonomy" id="2025994"/>
    <lineage>
        <taxon>Eukaryota</taxon>
        <taxon>Fungi</taxon>
        <taxon>Dikarya</taxon>
        <taxon>Ascomycota</taxon>
        <taxon>Pezizomycotina</taxon>
        <taxon>Sordariomycetes</taxon>
        <taxon>Sordariomycetidae</taxon>
        <taxon>Diaporthales</taxon>
        <taxon>Schizoparmaceae</taxon>
        <taxon>Coniella</taxon>
    </lineage>
</organism>
<keyword evidence="3" id="KW-1185">Reference proteome</keyword>
<protein>
    <submittedName>
        <fullName evidence="2">Uncharacterized protein</fullName>
    </submittedName>
</protein>
<evidence type="ECO:0000313" key="2">
    <source>
        <dbReference type="EMBL" id="PSR81084.1"/>
    </source>
</evidence>
<keyword evidence="1" id="KW-0472">Membrane</keyword>
<keyword evidence="1" id="KW-0812">Transmembrane</keyword>
<dbReference type="AlphaFoldDB" id="A0A2T3A1J6"/>